<proteinExistence type="predicted"/>
<dbReference type="InterPro" id="IPR012340">
    <property type="entry name" value="NA-bd_OB-fold"/>
</dbReference>
<organism evidence="2">
    <name type="scientific">freshwater metagenome</name>
    <dbReference type="NCBI Taxonomy" id="449393"/>
    <lineage>
        <taxon>unclassified sequences</taxon>
        <taxon>metagenomes</taxon>
        <taxon>ecological metagenomes</taxon>
    </lineage>
</organism>
<dbReference type="Pfam" id="PF01796">
    <property type="entry name" value="OB_ChsH2_C"/>
    <property type="match status" value="1"/>
</dbReference>
<protein>
    <submittedName>
        <fullName evidence="2">Unannotated protein</fullName>
    </submittedName>
</protein>
<dbReference type="PANTHER" id="PTHR34075:SF5">
    <property type="entry name" value="BLR3430 PROTEIN"/>
    <property type="match status" value="1"/>
</dbReference>
<evidence type="ECO:0000313" key="3">
    <source>
        <dbReference type="EMBL" id="CAB5002346.1"/>
    </source>
</evidence>
<evidence type="ECO:0000259" key="1">
    <source>
        <dbReference type="Pfam" id="PF01796"/>
    </source>
</evidence>
<accession>A0A6J7A9U6</accession>
<dbReference type="EMBL" id="CAFAAQ010000356">
    <property type="protein sequence ID" value="CAB4829602.1"/>
    <property type="molecule type" value="Genomic_DNA"/>
</dbReference>
<gene>
    <name evidence="2" type="ORF">UFOPK3046_02282</name>
    <name evidence="3" type="ORF">UFOPK3914_02218</name>
    <name evidence="4" type="ORF">UFOPK4173_00956</name>
    <name evidence="5" type="ORF">UFOPK4354_00741</name>
</gene>
<reference evidence="2" key="1">
    <citation type="submission" date="2020-05" db="EMBL/GenBank/DDBJ databases">
        <authorList>
            <person name="Chiriac C."/>
            <person name="Salcher M."/>
            <person name="Ghai R."/>
            <person name="Kavagutti S V."/>
        </authorList>
    </citation>
    <scope>NUCLEOTIDE SEQUENCE</scope>
</reference>
<dbReference type="EMBL" id="CAFBOG010000334">
    <property type="protein sequence ID" value="CAB5002346.1"/>
    <property type="molecule type" value="Genomic_DNA"/>
</dbReference>
<dbReference type="InterPro" id="IPR052513">
    <property type="entry name" value="Thioester_dehydratase-like"/>
</dbReference>
<feature type="domain" description="ChsH2 C-terminal OB-fold" evidence="1">
    <location>
        <begin position="52"/>
        <end position="114"/>
    </location>
</feature>
<dbReference type="EMBL" id="CAFBPW010000096">
    <property type="protein sequence ID" value="CAB5034244.1"/>
    <property type="molecule type" value="Genomic_DNA"/>
</dbReference>
<dbReference type="InterPro" id="IPR002878">
    <property type="entry name" value="ChsH2_C"/>
</dbReference>
<dbReference type="SUPFAM" id="SSF50249">
    <property type="entry name" value="Nucleic acid-binding proteins"/>
    <property type="match status" value="1"/>
</dbReference>
<dbReference type="PANTHER" id="PTHR34075">
    <property type="entry name" value="BLR3430 PROTEIN"/>
    <property type="match status" value="1"/>
</dbReference>
<dbReference type="EMBL" id="CAFBQW010000065">
    <property type="protein sequence ID" value="CAB5065422.1"/>
    <property type="molecule type" value="Genomic_DNA"/>
</dbReference>
<evidence type="ECO:0000313" key="5">
    <source>
        <dbReference type="EMBL" id="CAB5065422.1"/>
    </source>
</evidence>
<evidence type="ECO:0000313" key="2">
    <source>
        <dbReference type="EMBL" id="CAB4829602.1"/>
    </source>
</evidence>
<evidence type="ECO:0000313" key="4">
    <source>
        <dbReference type="EMBL" id="CAB5034244.1"/>
    </source>
</evidence>
<name>A0A6J7A9U6_9ZZZZ</name>
<dbReference type="AlphaFoldDB" id="A0A6J7A9U6"/>
<sequence>MADLAAMTDPMLGKNSAGQAVLLGGFSPQSQRSHFPRGVVCPYTAAEDVVDHELPQTGVLWACTVINSAPPGYFGKVPFGFGVVQLDDGLRIVTRIAADLPGELQIGQAMQLVVEDLPLGTSEEDGTMQIWAFTPTLDQAAT</sequence>